<evidence type="ECO:0000313" key="2">
    <source>
        <dbReference type="Proteomes" id="UP000184603"/>
    </source>
</evidence>
<name>A0A1M7Y2Q8_9BACT</name>
<dbReference type="Proteomes" id="UP000184603">
    <property type="component" value="Unassembled WGS sequence"/>
</dbReference>
<evidence type="ECO:0000313" key="1">
    <source>
        <dbReference type="EMBL" id="SHO46272.1"/>
    </source>
</evidence>
<dbReference type="AlphaFoldDB" id="A0A1M7Y2Q8"/>
<accession>A0A1M7Y2Q8</accession>
<dbReference type="EMBL" id="FRFE01000005">
    <property type="protein sequence ID" value="SHO46272.1"/>
    <property type="molecule type" value="Genomic_DNA"/>
</dbReference>
<proteinExistence type="predicted"/>
<sequence>MIPPLFSYAASFERRFSYSRLLLNAFSCHFKGWRSKPGALDEHVEVNPFEHELGDVVHLRVFQEAHRTDDRQRICSGVWLSGVVEVDDVGFPEA</sequence>
<keyword evidence="2" id="KW-1185">Reference proteome</keyword>
<gene>
    <name evidence="1" type="ORF">SAMN02745220_01400</name>
</gene>
<reference evidence="1 2" key="1">
    <citation type="submission" date="2016-12" db="EMBL/GenBank/DDBJ databases">
        <authorList>
            <person name="Song W.-J."/>
            <person name="Kurnit D.M."/>
        </authorList>
    </citation>
    <scope>NUCLEOTIDE SEQUENCE [LARGE SCALE GENOMIC DNA]</scope>
    <source>
        <strain evidence="1 2">DSM 18488</strain>
    </source>
</reference>
<dbReference type="RefSeq" id="WP_200802340.1">
    <property type="nucleotide sequence ID" value="NZ_FRFE01000005.1"/>
</dbReference>
<protein>
    <submittedName>
        <fullName evidence="1">Uncharacterized protein</fullName>
    </submittedName>
</protein>
<organism evidence="1 2">
    <name type="scientific">Desulfopila aestuarii DSM 18488</name>
    <dbReference type="NCBI Taxonomy" id="1121416"/>
    <lineage>
        <taxon>Bacteria</taxon>
        <taxon>Pseudomonadati</taxon>
        <taxon>Thermodesulfobacteriota</taxon>
        <taxon>Desulfobulbia</taxon>
        <taxon>Desulfobulbales</taxon>
        <taxon>Desulfocapsaceae</taxon>
        <taxon>Desulfopila</taxon>
    </lineage>
</organism>